<dbReference type="InterPro" id="IPR018631">
    <property type="entry name" value="AAA-ATPase-like_dom"/>
</dbReference>
<feature type="domain" description="AAA-ATPase-like" evidence="1">
    <location>
        <begin position="8"/>
        <end position="234"/>
    </location>
</feature>
<keyword evidence="3" id="KW-1185">Reference proteome</keyword>
<evidence type="ECO:0000313" key="2">
    <source>
        <dbReference type="EMBL" id="SET72906.1"/>
    </source>
</evidence>
<dbReference type="EMBL" id="FOIM01000012">
    <property type="protein sequence ID" value="SET72906.1"/>
    <property type="molecule type" value="Genomic_DNA"/>
</dbReference>
<dbReference type="Pfam" id="PF09820">
    <property type="entry name" value="AAA-ATPase_like"/>
    <property type="match status" value="1"/>
</dbReference>
<protein>
    <submittedName>
        <fullName evidence="2">PD-(D/E)XK nuclease superfamily protein</fullName>
    </submittedName>
</protein>
<dbReference type="RefSeq" id="WP_166435023.1">
    <property type="nucleotide sequence ID" value="NZ_FOIM01000012.1"/>
</dbReference>
<evidence type="ECO:0000313" key="3">
    <source>
        <dbReference type="Proteomes" id="UP000198508"/>
    </source>
</evidence>
<reference evidence="3" key="1">
    <citation type="submission" date="2016-10" db="EMBL/GenBank/DDBJ databases">
        <authorList>
            <person name="Varghese N."/>
            <person name="Submissions S."/>
        </authorList>
    </citation>
    <scope>NUCLEOTIDE SEQUENCE [LARGE SCALE GENOMIC DNA]</scope>
    <source>
        <strain evidence="3">NLAE-zl-G277</strain>
    </source>
</reference>
<dbReference type="AlphaFoldDB" id="A0A1I0GNS2"/>
<dbReference type="STRING" id="460384.SAMN05216313_112128"/>
<organism evidence="2 3">
    <name type="scientific">Enterocloster lavalensis</name>
    <dbReference type="NCBI Taxonomy" id="460384"/>
    <lineage>
        <taxon>Bacteria</taxon>
        <taxon>Bacillati</taxon>
        <taxon>Bacillota</taxon>
        <taxon>Clostridia</taxon>
        <taxon>Lachnospirales</taxon>
        <taxon>Lachnospiraceae</taxon>
        <taxon>Enterocloster</taxon>
    </lineage>
</organism>
<gene>
    <name evidence="2" type="ORF">SAMN05216313_112128</name>
</gene>
<dbReference type="Pfam" id="PF08011">
    <property type="entry name" value="PDDEXK_9"/>
    <property type="match status" value="1"/>
</dbReference>
<dbReference type="InterPro" id="IPR012547">
    <property type="entry name" value="PDDEXK_9"/>
</dbReference>
<dbReference type="PANTHER" id="PTHR34825:SF1">
    <property type="entry name" value="AAA-ATPASE-LIKE DOMAIN-CONTAINING PROTEIN"/>
    <property type="match status" value="1"/>
</dbReference>
<proteinExistence type="predicted"/>
<dbReference type="Proteomes" id="UP000198508">
    <property type="component" value="Unassembled WGS sequence"/>
</dbReference>
<dbReference type="PANTHER" id="PTHR34825">
    <property type="entry name" value="CONSERVED PROTEIN, WITH A WEAK D-GALACTARATE DEHYDRATASE/ALTRONATE HYDROLASE DOMAIN"/>
    <property type="match status" value="1"/>
</dbReference>
<name>A0A1I0GNS2_9FIRM</name>
<accession>A0A1I0GNS2</accession>
<evidence type="ECO:0000259" key="1">
    <source>
        <dbReference type="Pfam" id="PF09820"/>
    </source>
</evidence>
<sequence length="544" mass="62601">MALKKKLPIGNDEFREVRELDYYYVDKSLMIQEFIEMGDKVALIARPRRFGKTLNLTMVREFFDITADSRPLFEGLAIMDTPCASQMNTLPVIYLTFKNCRGVTVEELIFTLKRELLREYLRYAGIVETLPEGSFERENFYEILDTLKDKSSSYIYLTNCLVDLTSIAAACFKEKPIMLIDEYDQPIMSSYEYGYHDELGAFFSTFYGSAMKGNSNLRQALLTGIQRVAKESIFSQFNNPQIYTVIDREYAPYFGMTPSEVSQLLREYGLELTDEVRKMYDGYLIGGYEVYNPWSVLNYAKRGSLENYWVKTSSNFLVRKALSHADKNFWDRFDELAAGKPATVWLTLDTSFVERESNYSLWGLLANAGYITVVQRLDSNSAVVRIPNDEVMAEFQMLVTEIAGIDGQDLNRMMSCLIQGDMDTFFSLYKDIVISCTSYMDARENAYHMLFLGMCITLRGKYEVTSNLEAGYGRSDITLRALIPEKPNIIVEFKQGEDIESLAEQALRQIMEQKYYHGLKGKTICVGLAHNKKRCHIDHNMIEI</sequence>